<dbReference type="GO" id="GO:0016491">
    <property type="term" value="F:oxidoreductase activity"/>
    <property type="evidence" value="ECO:0007669"/>
    <property type="project" value="UniProtKB-KW"/>
</dbReference>
<reference evidence="3 4" key="1">
    <citation type="submission" date="2019-09" db="EMBL/GenBank/DDBJ databases">
        <title>Sulfurimonas gotlandica sp. nov., a chemoautotrophic and psychrotolerant epsilonproteobacterium isolated from a pelagic redoxcline, and an emended description of the genus Sulfurimonas.</title>
        <authorList>
            <person name="Wang S."/>
            <person name="Jiang L."/>
            <person name="Shao S."/>
        </authorList>
    </citation>
    <scope>NUCLEOTIDE SEQUENCE [LARGE SCALE GENOMIC DNA]</scope>
    <source>
        <strain evidence="3 4">GYSZ_1</strain>
    </source>
</reference>
<dbReference type="PANTHER" id="PTHR13847">
    <property type="entry name" value="SARCOSINE DEHYDROGENASE-RELATED"/>
    <property type="match status" value="1"/>
</dbReference>
<dbReference type="Proteomes" id="UP000326944">
    <property type="component" value="Chromosome"/>
</dbReference>
<name>A0A5P8P3F6_9BACT</name>
<proteinExistence type="predicted"/>
<feature type="domain" description="FAD dependent oxidoreductase" evidence="2">
    <location>
        <begin position="4"/>
        <end position="342"/>
    </location>
</feature>
<dbReference type="KEGG" id="sulg:FJR48_11280"/>
<accession>A0A5P8P3F6</accession>
<dbReference type="InterPro" id="IPR006076">
    <property type="entry name" value="FAD-dep_OxRdtase"/>
</dbReference>
<evidence type="ECO:0000313" key="3">
    <source>
        <dbReference type="EMBL" id="QFR50278.1"/>
    </source>
</evidence>
<dbReference type="SUPFAM" id="SSF51905">
    <property type="entry name" value="FAD/NAD(P)-binding domain"/>
    <property type="match status" value="1"/>
</dbReference>
<dbReference type="Gene3D" id="3.30.9.10">
    <property type="entry name" value="D-Amino Acid Oxidase, subunit A, domain 2"/>
    <property type="match status" value="1"/>
</dbReference>
<evidence type="ECO:0000313" key="4">
    <source>
        <dbReference type="Proteomes" id="UP000326944"/>
    </source>
</evidence>
<dbReference type="Pfam" id="PF01266">
    <property type="entry name" value="DAO"/>
    <property type="match status" value="1"/>
</dbReference>
<keyword evidence="4" id="KW-1185">Reference proteome</keyword>
<organism evidence="3 4">
    <name type="scientific">Sulfurimonas lithotrophica</name>
    <dbReference type="NCBI Taxonomy" id="2590022"/>
    <lineage>
        <taxon>Bacteria</taxon>
        <taxon>Pseudomonadati</taxon>
        <taxon>Campylobacterota</taxon>
        <taxon>Epsilonproteobacteria</taxon>
        <taxon>Campylobacterales</taxon>
        <taxon>Sulfurimonadaceae</taxon>
        <taxon>Sulfurimonas</taxon>
    </lineage>
</organism>
<dbReference type="PANTHER" id="PTHR13847:SF289">
    <property type="entry name" value="GLYCINE OXIDASE"/>
    <property type="match status" value="1"/>
</dbReference>
<protein>
    <submittedName>
        <fullName evidence="3">FAD-dependent oxidoreductase</fullName>
    </submittedName>
</protein>
<dbReference type="GO" id="GO:0005737">
    <property type="term" value="C:cytoplasm"/>
    <property type="evidence" value="ECO:0007669"/>
    <property type="project" value="TreeGrafter"/>
</dbReference>
<evidence type="ECO:0000259" key="2">
    <source>
        <dbReference type="Pfam" id="PF01266"/>
    </source>
</evidence>
<dbReference type="InterPro" id="IPR036188">
    <property type="entry name" value="FAD/NAD-bd_sf"/>
</dbReference>
<dbReference type="EMBL" id="CP043617">
    <property type="protein sequence ID" value="QFR50278.1"/>
    <property type="molecule type" value="Genomic_DNA"/>
</dbReference>
<sequence length="371" mass="41116">MTYDFLIIGAGAAGANCAYTLKQAGKSVAVVDKEGIAKGASGAAGAFLSPLPGKKNSYNSLVNDALAYSIDFYEKLMPKLITKKGVLRVSNDNFDKTKLDGNALKHKVLKFKNIEGYYYADAAIVNPVDICNYLLKNCDFYQEDIQELNFKDGYYIFKNFKAKNIILAQGVNSPLVNYPYINISPMFGVKIDVKTSTEIPFNIHKSISISTNKADGTVAIGATQQNHSMTQGECNTTCDKCPFYINTDEEDVKSLLKQANELIDLDDLEVIKVSKGARATIKSYFPVLGKIIDYEKSLKKYPSIKKGTKIPSDLLEYYQNIYSINALGSRGFVFAPYLAKKLKENILDGVAIPKEISLEKLFYKYARTKGV</sequence>
<dbReference type="AlphaFoldDB" id="A0A5P8P3F6"/>
<dbReference type="RefSeq" id="WP_152308226.1">
    <property type="nucleotide sequence ID" value="NZ_CP043617.1"/>
</dbReference>
<gene>
    <name evidence="3" type="ORF">FJR48_11280</name>
</gene>
<evidence type="ECO:0000256" key="1">
    <source>
        <dbReference type="ARBA" id="ARBA00023002"/>
    </source>
</evidence>
<dbReference type="Gene3D" id="3.50.50.60">
    <property type="entry name" value="FAD/NAD(P)-binding domain"/>
    <property type="match status" value="1"/>
</dbReference>
<keyword evidence="1" id="KW-0560">Oxidoreductase</keyword>
<dbReference type="OrthoDB" id="5410311at2"/>